<dbReference type="Gene3D" id="3.40.50.620">
    <property type="entry name" value="HUPs"/>
    <property type="match status" value="1"/>
</dbReference>
<dbReference type="Pfam" id="PF13537">
    <property type="entry name" value="GATase_7"/>
    <property type="match status" value="1"/>
</dbReference>
<evidence type="ECO:0000256" key="2">
    <source>
        <dbReference type="ARBA" id="ARBA00005752"/>
    </source>
</evidence>
<evidence type="ECO:0000256" key="8">
    <source>
        <dbReference type="ARBA" id="ARBA00048741"/>
    </source>
</evidence>
<comment type="catalytic activity">
    <reaction evidence="8">
        <text>L-aspartate + L-glutamine + ATP + H2O = L-asparagine + L-glutamate + AMP + diphosphate + H(+)</text>
        <dbReference type="Rhea" id="RHEA:12228"/>
        <dbReference type="ChEBI" id="CHEBI:15377"/>
        <dbReference type="ChEBI" id="CHEBI:15378"/>
        <dbReference type="ChEBI" id="CHEBI:29985"/>
        <dbReference type="ChEBI" id="CHEBI:29991"/>
        <dbReference type="ChEBI" id="CHEBI:30616"/>
        <dbReference type="ChEBI" id="CHEBI:33019"/>
        <dbReference type="ChEBI" id="CHEBI:58048"/>
        <dbReference type="ChEBI" id="CHEBI:58359"/>
        <dbReference type="ChEBI" id="CHEBI:456215"/>
        <dbReference type="EC" id="6.3.5.4"/>
    </reaction>
</comment>
<keyword evidence="6" id="KW-0028">Amino-acid biosynthesis</keyword>
<dbReference type="Pfam" id="PF00733">
    <property type="entry name" value="Asn_synthase"/>
    <property type="match status" value="1"/>
</dbReference>
<proteinExistence type="inferred from homology"/>
<keyword evidence="9" id="KW-0175">Coiled coil</keyword>
<dbReference type="InterPro" id="IPR006426">
    <property type="entry name" value="Asn_synth_AEB"/>
</dbReference>
<dbReference type="CDD" id="cd01991">
    <property type="entry name" value="Asn_synthase_B_C"/>
    <property type="match status" value="1"/>
</dbReference>
<evidence type="ECO:0000256" key="6">
    <source>
        <dbReference type="ARBA" id="ARBA00022888"/>
    </source>
</evidence>
<dbReference type="SUPFAM" id="SSF56235">
    <property type="entry name" value="N-terminal nucleophile aminohydrolases (Ntn hydrolases)"/>
    <property type="match status" value="1"/>
</dbReference>
<dbReference type="RefSeq" id="WP_028529769.1">
    <property type="nucleotide sequence ID" value="NZ_CABLBR010000033.1"/>
</dbReference>
<keyword evidence="11" id="KW-0436">Ligase</keyword>
<organism evidence="11 12">
    <name type="scientific">Ruminococcus gauvreauii</name>
    <dbReference type="NCBI Taxonomy" id="438033"/>
    <lineage>
        <taxon>Bacteria</taxon>
        <taxon>Bacillati</taxon>
        <taxon>Bacillota</taxon>
        <taxon>Clostridia</taxon>
        <taxon>Eubacteriales</taxon>
        <taxon>Oscillospiraceae</taxon>
        <taxon>Ruminococcus</taxon>
    </lineage>
</organism>
<dbReference type="PIRSF" id="PIRSF001589">
    <property type="entry name" value="Asn_synthetase_glu-h"/>
    <property type="match status" value="1"/>
</dbReference>
<dbReference type="CDD" id="cd00712">
    <property type="entry name" value="AsnB"/>
    <property type="match status" value="1"/>
</dbReference>
<evidence type="ECO:0000256" key="4">
    <source>
        <dbReference type="ARBA" id="ARBA00022741"/>
    </source>
</evidence>
<evidence type="ECO:0000256" key="7">
    <source>
        <dbReference type="ARBA" id="ARBA00022962"/>
    </source>
</evidence>
<dbReference type="InterPro" id="IPR033738">
    <property type="entry name" value="AsnB_N"/>
</dbReference>
<dbReference type="NCBIfam" id="TIGR01536">
    <property type="entry name" value="asn_synth_AEB"/>
    <property type="match status" value="1"/>
</dbReference>
<comment type="similarity">
    <text evidence="2">Belongs to the asparagine synthetase family.</text>
</comment>
<dbReference type="Proteomes" id="UP001060164">
    <property type="component" value="Chromosome"/>
</dbReference>
<keyword evidence="5" id="KW-0067">ATP-binding</keyword>
<dbReference type="PANTHER" id="PTHR43284">
    <property type="entry name" value="ASPARAGINE SYNTHETASE (GLUTAMINE-HYDROLYZING)"/>
    <property type="match status" value="1"/>
</dbReference>
<protein>
    <recommendedName>
        <fullName evidence="3">asparagine synthase (glutamine-hydrolyzing)</fullName>
        <ecNumber evidence="3">6.3.5.4</ecNumber>
    </recommendedName>
</protein>
<keyword evidence="4" id="KW-0547">Nucleotide-binding</keyword>
<evidence type="ECO:0000313" key="11">
    <source>
        <dbReference type="EMBL" id="UWP58519.1"/>
    </source>
</evidence>
<dbReference type="EMBL" id="CP102290">
    <property type="protein sequence ID" value="UWP58519.1"/>
    <property type="molecule type" value="Genomic_DNA"/>
</dbReference>
<dbReference type="Gene3D" id="3.60.20.10">
    <property type="entry name" value="Glutamine Phosphoribosylpyrophosphate, subunit 1, domain 1"/>
    <property type="match status" value="1"/>
</dbReference>
<sequence>MCGITGFLSEGEYEKKESTLKKMNSRIMSRGPDDEGYYVDEHIALAMRRLSIIGLENGKQPVWNEDKTLVLVYNGEIYNYLQLKEELQGMGHVFTTDADTEVILHGYEEYGTDVLGKLRGMFAFALWNTVSETLLIARDPFGIKPLFYCTQNNGFCFGSEIKALLANPDVRKELNEDALPGYLAFQYNPLEETFYKGIYQLLPGHFMILENGRMQIHRYWRARFHTEETMRREEAEERLKEALLNSVEAHKLSDVEVGSFLSGGIDSSFLAVAGEMEKTYSVGFEEAEYDETKKAAQLSRINGMTNHSRLITREEYWDAVPRILEALDEPVADPSVIPLYYLCELAARDVKVVYSGEGADELFGGYNVYQSALALEPFVHIMPGKIRRGLRRIMERLPFSFKGKEYLIRAGQSVEERFIGNAYIFKSQEVKELLKKKELAAYTEQDVVAAYYAETEGLDDITRMQYIDINFWMRGDILRKSDHISMAHGLEVRVPYLDAEVAGAAFSVPVRYRVTRRQTKSVFRSVSDGYLPQETAKRRKLGFPVPLRKWLNQEPYAGIVRAEFESETAERFFEKDSLIELLEQHKNGKRDNSRKIWTVYLFLLWYRENF</sequence>
<gene>
    <name evidence="11" type="primary">asnB</name>
    <name evidence="11" type="ORF">NQ502_14185</name>
</gene>
<evidence type="ECO:0000256" key="9">
    <source>
        <dbReference type="SAM" id="Coils"/>
    </source>
</evidence>
<dbReference type="GO" id="GO:0004066">
    <property type="term" value="F:asparagine synthase (glutamine-hydrolyzing) activity"/>
    <property type="evidence" value="ECO:0007669"/>
    <property type="project" value="UniProtKB-EC"/>
</dbReference>
<evidence type="ECO:0000313" key="12">
    <source>
        <dbReference type="Proteomes" id="UP001060164"/>
    </source>
</evidence>
<accession>A0ABY5VDS9</accession>
<dbReference type="InterPro" id="IPR001962">
    <property type="entry name" value="Asn_synthase"/>
</dbReference>
<dbReference type="InterPro" id="IPR017932">
    <property type="entry name" value="GATase_2_dom"/>
</dbReference>
<feature type="coiled-coil region" evidence="9">
    <location>
        <begin position="225"/>
        <end position="252"/>
    </location>
</feature>
<comment type="pathway">
    <text evidence="1">Amino-acid biosynthesis; L-asparagine biosynthesis; L-asparagine from L-aspartate (L-Gln route): step 1/1.</text>
</comment>
<feature type="domain" description="Glutamine amidotransferase type-2" evidence="10">
    <location>
        <begin position="2"/>
        <end position="212"/>
    </location>
</feature>
<dbReference type="EC" id="6.3.5.4" evidence="3"/>
<dbReference type="InterPro" id="IPR051786">
    <property type="entry name" value="ASN_synthetase/amidase"/>
</dbReference>
<evidence type="ECO:0000256" key="5">
    <source>
        <dbReference type="ARBA" id="ARBA00022840"/>
    </source>
</evidence>
<dbReference type="InterPro" id="IPR029055">
    <property type="entry name" value="Ntn_hydrolases_N"/>
</dbReference>
<dbReference type="SUPFAM" id="SSF52402">
    <property type="entry name" value="Adenine nucleotide alpha hydrolases-like"/>
    <property type="match status" value="1"/>
</dbReference>
<keyword evidence="12" id="KW-1185">Reference proteome</keyword>
<dbReference type="InterPro" id="IPR014729">
    <property type="entry name" value="Rossmann-like_a/b/a_fold"/>
</dbReference>
<evidence type="ECO:0000259" key="10">
    <source>
        <dbReference type="PROSITE" id="PS51278"/>
    </source>
</evidence>
<keyword evidence="6" id="KW-0061">Asparagine biosynthesis</keyword>
<evidence type="ECO:0000256" key="3">
    <source>
        <dbReference type="ARBA" id="ARBA00012737"/>
    </source>
</evidence>
<evidence type="ECO:0000256" key="1">
    <source>
        <dbReference type="ARBA" id="ARBA00005187"/>
    </source>
</evidence>
<name>A0ABY5VDS9_9FIRM</name>
<dbReference type="PANTHER" id="PTHR43284:SF1">
    <property type="entry name" value="ASPARAGINE SYNTHETASE"/>
    <property type="match status" value="1"/>
</dbReference>
<reference evidence="11" key="1">
    <citation type="journal article" date="2022" name="Cell">
        <title>Design, construction, and in vivo augmentation of a complex gut microbiome.</title>
        <authorList>
            <person name="Cheng A.G."/>
            <person name="Ho P.Y."/>
            <person name="Aranda-Diaz A."/>
            <person name="Jain S."/>
            <person name="Yu F.B."/>
            <person name="Meng X."/>
            <person name="Wang M."/>
            <person name="Iakiviak M."/>
            <person name="Nagashima K."/>
            <person name="Zhao A."/>
            <person name="Murugkar P."/>
            <person name="Patil A."/>
            <person name="Atabakhsh K."/>
            <person name="Weakley A."/>
            <person name="Yan J."/>
            <person name="Brumbaugh A.R."/>
            <person name="Higginbottom S."/>
            <person name="Dimas A."/>
            <person name="Shiver A.L."/>
            <person name="Deutschbauer A."/>
            <person name="Neff N."/>
            <person name="Sonnenburg J.L."/>
            <person name="Huang K.C."/>
            <person name="Fischbach M.A."/>
        </authorList>
    </citation>
    <scope>NUCLEOTIDE SEQUENCE</scope>
    <source>
        <strain evidence="11">DSM 19829</strain>
    </source>
</reference>
<dbReference type="PROSITE" id="PS51278">
    <property type="entry name" value="GATASE_TYPE_2"/>
    <property type="match status" value="1"/>
</dbReference>
<keyword evidence="7" id="KW-0315">Glutamine amidotransferase</keyword>